<evidence type="ECO:0000313" key="3">
    <source>
        <dbReference type="Proteomes" id="UP001054837"/>
    </source>
</evidence>
<evidence type="ECO:0000256" key="1">
    <source>
        <dbReference type="SAM" id="MobiDB-lite"/>
    </source>
</evidence>
<name>A0AAV4REE5_9ARAC</name>
<evidence type="ECO:0000313" key="2">
    <source>
        <dbReference type="EMBL" id="GIY19336.1"/>
    </source>
</evidence>
<accession>A0AAV4REE5</accession>
<dbReference type="Proteomes" id="UP001054837">
    <property type="component" value="Unassembled WGS sequence"/>
</dbReference>
<feature type="region of interest" description="Disordered" evidence="1">
    <location>
        <begin position="1"/>
        <end position="29"/>
    </location>
</feature>
<reference evidence="2 3" key="1">
    <citation type="submission" date="2021-06" db="EMBL/GenBank/DDBJ databases">
        <title>Caerostris darwini draft genome.</title>
        <authorList>
            <person name="Kono N."/>
            <person name="Arakawa K."/>
        </authorList>
    </citation>
    <scope>NUCLEOTIDE SEQUENCE [LARGE SCALE GENOMIC DNA]</scope>
</reference>
<dbReference type="AlphaFoldDB" id="A0AAV4REE5"/>
<dbReference type="EMBL" id="BPLQ01006032">
    <property type="protein sequence ID" value="GIY19336.1"/>
    <property type="molecule type" value="Genomic_DNA"/>
</dbReference>
<comment type="caution">
    <text evidence="2">The sequence shown here is derived from an EMBL/GenBank/DDBJ whole genome shotgun (WGS) entry which is preliminary data.</text>
</comment>
<keyword evidence="3" id="KW-1185">Reference proteome</keyword>
<feature type="compositionally biased region" description="Basic and acidic residues" evidence="1">
    <location>
        <begin position="14"/>
        <end position="25"/>
    </location>
</feature>
<proteinExistence type="predicted"/>
<protein>
    <submittedName>
        <fullName evidence="2">Uncharacterized protein</fullName>
    </submittedName>
</protein>
<gene>
    <name evidence="2" type="ORF">CDAR_414321</name>
</gene>
<sequence length="84" mass="9114">MRSDQKAVCAPTHQPEDSSGRHLEASPKSSLVRRIAGGENGALRMSRRFTPAPVFSKSPGLIKFVLSPRLDVGDSLIPLNETML</sequence>
<organism evidence="2 3">
    <name type="scientific">Caerostris darwini</name>
    <dbReference type="NCBI Taxonomy" id="1538125"/>
    <lineage>
        <taxon>Eukaryota</taxon>
        <taxon>Metazoa</taxon>
        <taxon>Ecdysozoa</taxon>
        <taxon>Arthropoda</taxon>
        <taxon>Chelicerata</taxon>
        <taxon>Arachnida</taxon>
        <taxon>Araneae</taxon>
        <taxon>Araneomorphae</taxon>
        <taxon>Entelegynae</taxon>
        <taxon>Araneoidea</taxon>
        <taxon>Araneidae</taxon>
        <taxon>Caerostris</taxon>
    </lineage>
</organism>